<dbReference type="InterPro" id="IPR013839">
    <property type="entry name" value="DNAligase_adenylation"/>
</dbReference>
<dbReference type="InterPro" id="IPR004150">
    <property type="entry name" value="NAD_DNA_ligase_OB"/>
</dbReference>
<dbReference type="InterPro" id="IPR004149">
    <property type="entry name" value="Znf_DNAligase_C4"/>
</dbReference>
<comment type="caution">
    <text evidence="11">Lacks conserved residue(s) required for the propagation of feature annotation.</text>
</comment>
<evidence type="ECO:0000259" key="13">
    <source>
        <dbReference type="PROSITE" id="PS50172"/>
    </source>
</evidence>
<evidence type="ECO:0000256" key="11">
    <source>
        <dbReference type="HAMAP-Rule" id="MF_01588"/>
    </source>
</evidence>
<keyword evidence="4 11" id="KW-0479">Metal-binding</keyword>
<evidence type="ECO:0000256" key="9">
    <source>
        <dbReference type="ARBA" id="ARBA00023204"/>
    </source>
</evidence>
<dbReference type="InterPro" id="IPR001357">
    <property type="entry name" value="BRCT_dom"/>
</dbReference>
<feature type="binding site" evidence="11">
    <location>
        <position position="454"/>
    </location>
    <ligand>
        <name>Zn(2+)</name>
        <dbReference type="ChEBI" id="CHEBI:29105"/>
    </ligand>
</feature>
<feature type="binding site" evidence="11">
    <location>
        <position position="154"/>
    </location>
    <ligand>
        <name>NAD(+)</name>
        <dbReference type="ChEBI" id="CHEBI:57540"/>
    </ligand>
</feature>
<name>A0A1F7WP92_9BACT</name>
<feature type="binding site" evidence="11">
    <location>
        <position position="434"/>
    </location>
    <ligand>
        <name>Zn(2+)</name>
        <dbReference type="ChEBI" id="CHEBI:29105"/>
    </ligand>
</feature>
<dbReference type="Gene3D" id="3.30.470.30">
    <property type="entry name" value="DNA ligase/mRNA capping enzyme"/>
    <property type="match status" value="1"/>
</dbReference>
<dbReference type="AlphaFoldDB" id="A0A1F7WP92"/>
<dbReference type="EMBL" id="MGFH01000153">
    <property type="protein sequence ID" value="OGM03918.1"/>
    <property type="molecule type" value="Genomic_DNA"/>
</dbReference>
<dbReference type="SUPFAM" id="SSF56091">
    <property type="entry name" value="DNA ligase/mRNA capping enzyme, catalytic domain"/>
    <property type="match status" value="1"/>
</dbReference>
<keyword evidence="5 11" id="KW-0227">DNA damage</keyword>
<dbReference type="CDD" id="cd17748">
    <property type="entry name" value="BRCT_DNA_ligase_like"/>
    <property type="match status" value="1"/>
</dbReference>
<comment type="function">
    <text evidence="1 11">DNA ligase that catalyzes the formation of phosphodiester linkages between 5'-phosphoryl and 3'-hydroxyl groups in double-stranded DNA using NAD as a coenzyme and as the energy source for the reaction. It is essential for DNA replication and repair of damaged DNA.</text>
</comment>
<organism evidence="14 15">
    <name type="scientific">Candidatus Wallbacteria bacterium GWC2_49_35</name>
    <dbReference type="NCBI Taxonomy" id="1817813"/>
    <lineage>
        <taxon>Bacteria</taxon>
        <taxon>Candidatus Walliibacteriota</taxon>
    </lineage>
</organism>
<dbReference type="PROSITE" id="PS50172">
    <property type="entry name" value="BRCT"/>
    <property type="match status" value="1"/>
</dbReference>
<dbReference type="InterPro" id="IPR033136">
    <property type="entry name" value="DNA_ligase_CS"/>
</dbReference>
<feature type="domain" description="BRCT" evidence="13">
    <location>
        <begin position="613"/>
        <end position="689"/>
    </location>
</feature>
<accession>A0A1F7WP92</accession>
<dbReference type="InterPro" id="IPR041663">
    <property type="entry name" value="DisA/LigA_HHH"/>
</dbReference>
<dbReference type="FunFam" id="3.30.470.30:FF:000001">
    <property type="entry name" value="DNA ligase"/>
    <property type="match status" value="1"/>
</dbReference>
<evidence type="ECO:0000256" key="4">
    <source>
        <dbReference type="ARBA" id="ARBA00022723"/>
    </source>
</evidence>
<dbReference type="Pfam" id="PF00533">
    <property type="entry name" value="BRCT"/>
    <property type="match status" value="1"/>
</dbReference>
<dbReference type="STRING" id="1817813.A2008_03310"/>
<dbReference type="InterPro" id="IPR003583">
    <property type="entry name" value="Hlx-hairpin-Hlx_DNA-bd_motif"/>
</dbReference>
<sequence length="689" mass="75394">MDFNFNGGAASAASERIRSLTEFITRCDHEYYLLNRPSASDIEYDRAMAELEKLEKEHPGLKMPGSPTGRVSGSPAKEFRQITHETPMLSLANSYGIEDLRDFETRILKDLNIGRAPSDFIKPEDIQYCVELKFDGASISLTYERGVLKSAATRGDGRTGEDVTANVATIKQVPLRLALDCDAVVRGEIFMPRSVFAALNTAREDAGEAVFANPRNAAAGALRQLDAKVTAGRGLNIFLYNLAKSPVVYEKGKGRETAFETHSASLEFLAALGMRVSENFSVLRGMDAVIAHIEKWETMRRSLDYDTDGMVVKVDNLAWQASLGFTAKSPRFAMAYKYAPERAETVIESIQIQVGKTGTLTPVANFTPVTLSGTRIARASLHNADEIEAKDIRENDHVIIEKAGEIIPQVVEVIVSRRGPDSKKFTMPSECPACGSPAVRNEGEAAWRCVSLSCPAQFIRKAEYFASKRALDFEGFGEKVIETLVEHGLIGDMADILKLRYEDFLKLPRFKEKLASKLALEIEKKKNTTLNRFITALQIPFVGETTAASLAGHFKSFEKIAAASPEDFLAVGEIGEKIAASLARFFSNAKNAGIINKIFEAGLRIEAISSVRAESDRLANRSFVITGTLSVPRDSVEELIEAHGGSNASSVSKKTSFVVAGDSPGSKFDKAVKLGVSVITYEQLLKMIE</sequence>
<dbReference type="Proteomes" id="UP000178735">
    <property type="component" value="Unassembled WGS sequence"/>
</dbReference>
<dbReference type="InterPro" id="IPR013840">
    <property type="entry name" value="DNAligase_N"/>
</dbReference>
<feature type="binding site" evidence="11">
    <location>
        <position position="188"/>
    </location>
    <ligand>
        <name>NAD(+)</name>
        <dbReference type="ChEBI" id="CHEBI:57540"/>
    </ligand>
</feature>
<dbReference type="PIRSF" id="PIRSF001604">
    <property type="entry name" value="LigA"/>
    <property type="match status" value="1"/>
</dbReference>
<dbReference type="SMART" id="SM00532">
    <property type="entry name" value="LIGANc"/>
    <property type="match status" value="1"/>
</dbReference>
<comment type="cofactor">
    <cofactor evidence="11">
        <name>Mg(2+)</name>
        <dbReference type="ChEBI" id="CHEBI:18420"/>
    </cofactor>
    <cofactor evidence="11">
        <name>Mn(2+)</name>
        <dbReference type="ChEBI" id="CHEBI:29035"/>
    </cofactor>
</comment>
<dbReference type="GO" id="GO:0046872">
    <property type="term" value="F:metal ion binding"/>
    <property type="evidence" value="ECO:0007669"/>
    <property type="project" value="UniProtKB-KW"/>
</dbReference>
<dbReference type="SUPFAM" id="SSF47781">
    <property type="entry name" value="RuvA domain 2-like"/>
    <property type="match status" value="1"/>
</dbReference>
<keyword evidence="2 11" id="KW-0436">Ligase</keyword>
<dbReference type="Gene3D" id="6.20.10.30">
    <property type="match status" value="1"/>
</dbReference>
<dbReference type="HAMAP" id="MF_01588">
    <property type="entry name" value="DNA_ligase_A"/>
    <property type="match status" value="1"/>
</dbReference>
<comment type="similarity">
    <text evidence="11">Belongs to the NAD-dependent DNA ligase family. LigA subfamily.</text>
</comment>
<feature type="binding site" evidence="11">
    <location>
        <position position="337"/>
    </location>
    <ligand>
        <name>NAD(+)</name>
        <dbReference type="ChEBI" id="CHEBI:57540"/>
    </ligand>
</feature>
<dbReference type="GO" id="GO:0006281">
    <property type="term" value="P:DNA repair"/>
    <property type="evidence" value="ECO:0007669"/>
    <property type="project" value="UniProtKB-KW"/>
</dbReference>
<feature type="binding site" evidence="11">
    <location>
        <begin position="41"/>
        <end position="45"/>
    </location>
    <ligand>
        <name>NAD(+)</name>
        <dbReference type="ChEBI" id="CHEBI:57540"/>
    </ligand>
</feature>
<dbReference type="CDD" id="cd00114">
    <property type="entry name" value="LIGANc"/>
    <property type="match status" value="1"/>
</dbReference>
<dbReference type="Pfam" id="PF01653">
    <property type="entry name" value="DNA_ligase_aden"/>
    <property type="match status" value="1"/>
</dbReference>
<keyword evidence="3 11" id="KW-0235">DNA replication</keyword>
<dbReference type="SUPFAM" id="SSF50249">
    <property type="entry name" value="Nucleic acid-binding proteins"/>
    <property type="match status" value="1"/>
</dbReference>
<dbReference type="Gene3D" id="2.40.50.140">
    <property type="entry name" value="Nucleic acid-binding proteins"/>
    <property type="match status" value="1"/>
</dbReference>
<dbReference type="PANTHER" id="PTHR23389:SF9">
    <property type="entry name" value="DNA LIGASE"/>
    <property type="match status" value="1"/>
</dbReference>
<evidence type="ECO:0000256" key="2">
    <source>
        <dbReference type="ARBA" id="ARBA00022598"/>
    </source>
</evidence>
<evidence type="ECO:0000256" key="6">
    <source>
        <dbReference type="ARBA" id="ARBA00022833"/>
    </source>
</evidence>
<feature type="binding site" evidence="11">
    <location>
        <begin position="90"/>
        <end position="91"/>
    </location>
    <ligand>
        <name>NAD(+)</name>
        <dbReference type="ChEBI" id="CHEBI:57540"/>
    </ligand>
</feature>
<comment type="catalytic activity">
    <reaction evidence="10 11 12">
        <text>NAD(+) + (deoxyribonucleotide)n-3'-hydroxyl + 5'-phospho-(deoxyribonucleotide)m = (deoxyribonucleotide)n+m + AMP + beta-nicotinamide D-nucleotide.</text>
        <dbReference type="EC" id="6.5.1.2"/>
    </reaction>
</comment>
<dbReference type="SUPFAM" id="SSF52113">
    <property type="entry name" value="BRCT domain"/>
    <property type="match status" value="1"/>
</dbReference>
<dbReference type="GO" id="GO:0006260">
    <property type="term" value="P:DNA replication"/>
    <property type="evidence" value="ECO:0007669"/>
    <property type="project" value="UniProtKB-KW"/>
</dbReference>
<keyword evidence="7 11" id="KW-0460">Magnesium</keyword>
<reference evidence="14 15" key="1">
    <citation type="journal article" date="2016" name="Nat. Commun.">
        <title>Thousands of microbial genomes shed light on interconnected biogeochemical processes in an aquifer system.</title>
        <authorList>
            <person name="Anantharaman K."/>
            <person name="Brown C.T."/>
            <person name="Hug L.A."/>
            <person name="Sharon I."/>
            <person name="Castelle C.J."/>
            <person name="Probst A.J."/>
            <person name="Thomas B.C."/>
            <person name="Singh A."/>
            <person name="Wilkins M.J."/>
            <person name="Karaoz U."/>
            <person name="Brodie E.L."/>
            <person name="Williams K.H."/>
            <person name="Hubbard S.S."/>
            <person name="Banfield J.F."/>
        </authorList>
    </citation>
    <scope>NUCLEOTIDE SEQUENCE [LARGE SCALE GENOMIC DNA]</scope>
</reference>
<dbReference type="EC" id="6.5.1.2" evidence="11 12"/>
<keyword evidence="9 11" id="KW-0234">DNA repair</keyword>
<evidence type="ECO:0000313" key="14">
    <source>
        <dbReference type="EMBL" id="OGM03918.1"/>
    </source>
</evidence>
<dbReference type="InterPro" id="IPR018239">
    <property type="entry name" value="DNA_ligase_AS"/>
</dbReference>
<dbReference type="InterPro" id="IPR010994">
    <property type="entry name" value="RuvA_2-like"/>
</dbReference>
<evidence type="ECO:0000313" key="15">
    <source>
        <dbReference type="Proteomes" id="UP000178735"/>
    </source>
</evidence>
<dbReference type="Pfam" id="PF03120">
    <property type="entry name" value="OB_DNA_ligase"/>
    <property type="match status" value="1"/>
</dbReference>
<proteinExistence type="inferred from homology"/>
<dbReference type="Gene3D" id="1.10.287.610">
    <property type="entry name" value="Helix hairpin bin"/>
    <property type="match status" value="1"/>
</dbReference>
<dbReference type="PROSITE" id="PS01055">
    <property type="entry name" value="DNA_LIGASE_N1"/>
    <property type="match status" value="1"/>
</dbReference>
<dbReference type="InterPro" id="IPR001679">
    <property type="entry name" value="DNA_ligase"/>
</dbReference>
<evidence type="ECO:0000256" key="7">
    <source>
        <dbReference type="ARBA" id="ARBA00022842"/>
    </source>
</evidence>
<feature type="binding site" evidence="11">
    <location>
        <position position="313"/>
    </location>
    <ligand>
        <name>NAD(+)</name>
        <dbReference type="ChEBI" id="CHEBI:57540"/>
    </ligand>
</feature>
<dbReference type="Pfam" id="PF12826">
    <property type="entry name" value="HHH_2"/>
    <property type="match status" value="1"/>
</dbReference>
<evidence type="ECO:0000256" key="5">
    <source>
        <dbReference type="ARBA" id="ARBA00022763"/>
    </source>
</evidence>
<evidence type="ECO:0000256" key="12">
    <source>
        <dbReference type="RuleBase" id="RU000618"/>
    </source>
</evidence>
<evidence type="ECO:0000256" key="10">
    <source>
        <dbReference type="ARBA" id="ARBA00034005"/>
    </source>
</evidence>
<keyword evidence="11" id="KW-0464">Manganese</keyword>
<keyword evidence="6 11" id="KW-0862">Zinc</keyword>
<dbReference type="InterPro" id="IPR036420">
    <property type="entry name" value="BRCT_dom_sf"/>
</dbReference>
<evidence type="ECO:0000256" key="1">
    <source>
        <dbReference type="ARBA" id="ARBA00004067"/>
    </source>
</evidence>
<protein>
    <recommendedName>
        <fullName evidence="11 12">DNA ligase</fullName>
        <ecNumber evidence="11 12">6.5.1.2</ecNumber>
    </recommendedName>
    <alternativeName>
        <fullName evidence="11">Polydeoxyribonucleotide synthase [NAD(+)]</fullName>
    </alternativeName>
</protein>
<feature type="active site" description="N6-AMP-lysine intermediate" evidence="11">
    <location>
        <position position="133"/>
    </location>
</feature>
<evidence type="ECO:0000256" key="8">
    <source>
        <dbReference type="ARBA" id="ARBA00023027"/>
    </source>
</evidence>
<dbReference type="InterPro" id="IPR012340">
    <property type="entry name" value="NA-bd_OB-fold"/>
</dbReference>
<dbReference type="NCBIfam" id="TIGR00575">
    <property type="entry name" value="dnlj"/>
    <property type="match status" value="1"/>
</dbReference>
<keyword evidence="8 11" id="KW-0520">NAD</keyword>
<dbReference type="SMART" id="SM00278">
    <property type="entry name" value="HhH1"/>
    <property type="match status" value="4"/>
</dbReference>
<dbReference type="GO" id="GO:0003677">
    <property type="term" value="F:DNA binding"/>
    <property type="evidence" value="ECO:0007669"/>
    <property type="project" value="InterPro"/>
</dbReference>
<dbReference type="SMART" id="SM00292">
    <property type="entry name" value="BRCT"/>
    <property type="match status" value="1"/>
</dbReference>
<gene>
    <name evidence="11" type="primary">ligA</name>
    <name evidence="14" type="ORF">A2008_03310</name>
</gene>
<feature type="binding site" evidence="11">
    <location>
        <position position="131"/>
    </location>
    <ligand>
        <name>NAD(+)</name>
        <dbReference type="ChEBI" id="CHEBI:57540"/>
    </ligand>
</feature>
<evidence type="ECO:0000256" key="3">
    <source>
        <dbReference type="ARBA" id="ARBA00022705"/>
    </source>
</evidence>
<dbReference type="Gene3D" id="1.10.150.20">
    <property type="entry name" value="5' to 3' exonuclease, C-terminal subdomain"/>
    <property type="match status" value="2"/>
</dbReference>
<dbReference type="Gene3D" id="3.40.50.10190">
    <property type="entry name" value="BRCT domain"/>
    <property type="match status" value="1"/>
</dbReference>
<dbReference type="PROSITE" id="PS01056">
    <property type="entry name" value="DNA_LIGASE_N2"/>
    <property type="match status" value="1"/>
</dbReference>
<comment type="caution">
    <text evidence="14">The sequence shown here is derived from an EMBL/GenBank/DDBJ whole genome shotgun (WGS) entry which is preliminary data.</text>
</comment>
<feature type="binding site" evidence="11">
    <location>
        <position position="431"/>
    </location>
    <ligand>
        <name>Zn(2+)</name>
        <dbReference type="ChEBI" id="CHEBI:29105"/>
    </ligand>
</feature>
<dbReference type="Pfam" id="PF03119">
    <property type="entry name" value="DNA_ligase_ZBD"/>
    <property type="match status" value="1"/>
</dbReference>
<dbReference type="NCBIfam" id="NF005932">
    <property type="entry name" value="PRK07956.1"/>
    <property type="match status" value="1"/>
</dbReference>
<dbReference type="PANTHER" id="PTHR23389">
    <property type="entry name" value="CHROMOSOME TRANSMISSION FIDELITY FACTOR 18"/>
    <property type="match status" value="1"/>
</dbReference>
<dbReference type="GO" id="GO:0003911">
    <property type="term" value="F:DNA ligase (NAD+) activity"/>
    <property type="evidence" value="ECO:0007669"/>
    <property type="project" value="UniProtKB-UniRule"/>
</dbReference>